<reference evidence="2" key="1">
    <citation type="journal article" date="2022" name="bioRxiv">
        <title>Genomics of Preaxostyla Flagellates Illuminates Evolutionary Transitions and the Path Towards Mitochondrial Loss.</title>
        <authorList>
            <person name="Novak L.V.F."/>
            <person name="Treitli S.C."/>
            <person name="Pyrih J."/>
            <person name="Halakuc P."/>
            <person name="Pipaliya S.V."/>
            <person name="Vacek V."/>
            <person name="Brzon O."/>
            <person name="Soukal P."/>
            <person name="Eme L."/>
            <person name="Dacks J.B."/>
            <person name="Karnkowska A."/>
            <person name="Elias M."/>
            <person name="Hampl V."/>
        </authorList>
    </citation>
    <scope>NUCLEOTIDE SEQUENCE</scope>
    <source>
        <strain evidence="2">RCP-MX</strain>
    </source>
</reference>
<dbReference type="PANTHER" id="PTHR31184">
    <property type="entry name" value="HUNTINGTIN-INTERACTING PROTEIN K FAMILY MEMBER"/>
    <property type="match status" value="1"/>
</dbReference>
<dbReference type="InterPro" id="IPR052617">
    <property type="entry name" value="Huntingtin-int_K"/>
</dbReference>
<sequence>MAKATATTMTFSEKSGNLAGNTAAMSQAMSGLSVHTAEAAATTAVAITKADVDFLIAEFEITKDVAEKTLRAASGDITRACNDLIRPTVA</sequence>
<comment type="caution">
    <text evidence="2">The sequence shown here is derived from an EMBL/GenBank/DDBJ whole genome shotgun (WGS) entry which is preliminary data.</text>
</comment>
<organism evidence="2 3">
    <name type="scientific">Paratrimastix pyriformis</name>
    <dbReference type="NCBI Taxonomy" id="342808"/>
    <lineage>
        <taxon>Eukaryota</taxon>
        <taxon>Metamonada</taxon>
        <taxon>Preaxostyla</taxon>
        <taxon>Paratrimastigidae</taxon>
        <taxon>Paratrimastix</taxon>
    </lineage>
</organism>
<dbReference type="Proteomes" id="UP001141327">
    <property type="component" value="Unassembled WGS sequence"/>
</dbReference>
<gene>
    <name evidence="2" type="ORF">PAPYR_12825</name>
</gene>
<dbReference type="EMBL" id="JAPMOS010000362">
    <property type="protein sequence ID" value="KAJ4452881.1"/>
    <property type="molecule type" value="Genomic_DNA"/>
</dbReference>
<dbReference type="InterPro" id="IPR038922">
    <property type="entry name" value="HYPK_UBA"/>
</dbReference>
<dbReference type="CDD" id="cd14361">
    <property type="entry name" value="UBA_HYPK"/>
    <property type="match status" value="1"/>
</dbReference>
<feature type="domain" description="Nascent polypeptide-associated complex subunit alpha-like UBA" evidence="1">
    <location>
        <begin position="45"/>
        <end position="83"/>
    </location>
</feature>
<dbReference type="Pfam" id="PF19026">
    <property type="entry name" value="UBA_HYPK"/>
    <property type="match status" value="1"/>
</dbReference>
<keyword evidence="3" id="KW-1185">Reference proteome</keyword>
<evidence type="ECO:0000313" key="2">
    <source>
        <dbReference type="EMBL" id="KAJ4452881.1"/>
    </source>
</evidence>
<proteinExistence type="predicted"/>
<dbReference type="PANTHER" id="PTHR31184:SF2">
    <property type="entry name" value="HUNTINGTIN-INTERACTING PROTEIN K"/>
    <property type="match status" value="1"/>
</dbReference>
<evidence type="ECO:0000259" key="1">
    <source>
        <dbReference type="Pfam" id="PF19026"/>
    </source>
</evidence>
<dbReference type="InterPro" id="IPR044034">
    <property type="entry name" value="NAC-like_UBA"/>
</dbReference>
<accession>A0ABQ8U4Z5</accession>
<protein>
    <recommendedName>
        <fullName evidence="1">Nascent polypeptide-associated complex subunit alpha-like UBA domain-containing protein</fullName>
    </recommendedName>
</protein>
<name>A0ABQ8U4Z5_9EUKA</name>
<evidence type="ECO:0000313" key="3">
    <source>
        <dbReference type="Proteomes" id="UP001141327"/>
    </source>
</evidence>